<feature type="region of interest" description="Disordered" evidence="5">
    <location>
        <begin position="701"/>
        <end position="724"/>
    </location>
</feature>
<dbReference type="OrthoDB" id="436359at2759"/>
<feature type="domain" description="Helicase ATP-binding" evidence="6">
    <location>
        <begin position="1169"/>
        <end position="1338"/>
    </location>
</feature>
<dbReference type="PROSITE" id="PS51194">
    <property type="entry name" value="HELICASE_CTER"/>
    <property type="match status" value="1"/>
</dbReference>
<sequence length="2284" mass="251204">MGPNRQRGRGSSRAARRGETGETSRVRGSSSFVCSAGTRTVYEDSRQSAIVFQSSRSRFTQPRMSGSAAAAAERRAFRTGETSSGFCRLTPCATLALTANERVLAGGCLTPSCGVPSRGEEPTFVGSHCVLASGFEDPQRSISMEFHALSDVQRDGQSSSSLSTCSSPYPPVLPSSSLVCVSSPHTTGGRSSSLAIGFPSDSPLLSLPNGSRSACSTSVSFVSAAGTGCISQEMRRKRDETALFWCSVERETRARLEGLGFEGDEILNCLACCRVVRHYQMRSLFPSFEDEPLCADENSRKTSSRNKKASSDGSTPVGRSILARQQKEDHKRQKVKLRAVGHLLRTCVEIICASAAAGEGAVEVLMQPTVRLFDDRQCAVAREAEKLQKAARNLEASLWKRGGATLPEPFRDSKALLQLRKEHQRILHARLLEMSYRQEQPQKKIQGGERSSSENHGKGDLNTSLLRTHQVTEGAVDNEASAQDHTWPPALLVSLESLGIRKIDLTCLLTEFTQNHIAGSTFLSSPGCSRGPSLHPGGTGTRASPSSSATASADYLHANLKQPRSTEDVESVYSTVLLRVLATADPNVNNFSVQPPLSKNFAPALPWSFTGGTELLEDHSAEAAETDLEEELLALRAIFGDDAVRHFSPLSFTQALSRYQSHKVVEENPSEMFPRHRSHVIEVDVDPTCSVAVYLYTGSASRSSSSSMGQEAEHSRDADRRQDNERVTWTYPAHPPVLLWLRHPAACISRRRQVTVELLSRSMRSWRHGPMLFEWLSLLQEWSRSIQCSHGEEIAEKRKEVHERSKMVEAHSDCQVGPAPGGGRHPLLNDDQHTGGDRKAQQGNYDQCSCCGGLLLEGTGAVETQKRREEHCTVSCNDAAGKAQEIAIGSEDAPEESEDVASLMRPSLRWWGKSDGGQDNCSTVSSTADSASETVHLTGVTRTKAAAASRCATIAGARQSQPTSTFFTLLNKSKRELEEISSRWTSPSTRRRTDSLGTVVTSTQDRLEKQKEEAAAVAESRAARIAYLKALLEQEKEQEETEEAAQTTEQQEEDVSSDDEEEDDVSSDDEEEDDVSSDDEEDNGSRETRELPGGHQLGEKEQPEEGELVGVAKGLLEKLQAEDQKRLSDVVQATREASEELRSAWERRADPFQQKRRELPVYAYREEFLQGLQRQQVLVVCGETGCGKTTQLPQYAFEHLLQQGQAAACFIVVTQPRRICAISVAERIGEEMSEKGRVGGTVGYQIRMEGKRGPDTRLLVCTTGVLLRMMESQPRLETVTHLFIDEVHERDLQTDVLLVLVKRILPTRPTLRVVLMSATINAETFANYFGENVKIIHVKGRTYPVTTLFLQNVLHVTKHDIRLPFLRPDRRLNSLSAEQESSLRNHEPYASLPRRLLEDLWKYNEKEINYDLIVDLILWIDECCHSRTLSARSRSSSSSSRSAPTCSFECTSSSQAIGIREAIEAFSMSPQELFSRVGGGGGILVFLPGMAELKKCSQVLRERQTVVDAGKRCGDRESGGRGTSRFFVVLLHSFVPMDEQRRAFSVPPAGQRKVVLATNIAETSITIEDISFVIDTGLHRTTSFHSASRLSTVKDVWVTKANAQQRKGRAGRVAPGLYFGLYSTWTFEKKMEDHMQPEILVTPLEEICLQLFALRLDHPARLLAEALDAPDALRICAALKHLRAIQALERSDHPFPVIDAAPEGQCPSDDSPSCFPLQESIVKSRSACDTASQPPPSSSPVIKSPPTPPSYFAPAVSSCASALSHPSSFIFPSMGFPSQGCKTSFDREADGILLGCICSSMVCTVTDTYRPKGDVFALLDKTDHAGGKSAKRGRRRVAREDEKQQLLGYAKDDLRLSPLGWQLSRLPVDVAMGKLLILGAVFGVLDTTLTLAAILNVKTQLFSAFKYGREQADEAKRKLALPLLWKLANRLQMLIRECARGKGDTGSDHVALWHAVAGYEERRRSGKGEAARFATLNCLDIRAIENVLDTRRHIQGALLDAGLDSFCVSSIKEDERDTSCLPQSNFPFTVSVGPSDERKRGRCTSRNYHQQQSPVTTRHTSARQMDGVPGNGLSSPVGMLKDIRQLSLFRALVGAALYPQVAVEWRGDGIGRQFKTGAQAAPAYLHPASVDLKGRSRHTFFVYHEKLTHASPGGNASQTFLRDVSGVSPLALLLFCGDLEVFFLEEKVVLDGWICIQMSATDAALLSQLRTAFNVLLQKWMRNLQPRQQGEVSSGATFVLSVRERAVLDAIAELLANDELRRLAKRGAANCVPMAGSMNGRRKC</sequence>
<dbReference type="EC" id="3.6.4.13" evidence="1"/>
<keyword evidence="8" id="KW-0347">Helicase</keyword>
<evidence type="ECO:0000313" key="9">
    <source>
        <dbReference type="Proteomes" id="UP000221165"/>
    </source>
</evidence>
<gene>
    <name evidence="8" type="ORF">CSUI_007375</name>
</gene>
<dbReference type="PROSITE" id="PS51192">
    <property type="entry name" value="HELICASE_ATP_BIND_1"/>
    <property type="match status" value="1"/>
</dbReference>
<feature type="compositionally biased region" description="Low complexity" evidence="5">
    <location>
        <begin position="541"/>
        <end position="550"/>
    </location>
</feature>
<keyword evidence="3" id="KW-0067">ATP-binding</keyword>
<dbReference type="Gene3D" id="1.20.120.1080">
    <property type="match status" value="1"/>
</dbReference>
<keyword evidence="8" id="KW-0378">Hydrolase</keyword>
<feature type="compositionally biased region" description="Polar residues" evidence="5">
    <location>
        <begin position="2044"/>
        <end position="2063"/>
    </location>
</feature>
<dbReference type="Pfam" id="PF00271">
    <property type="entry name" value="Helicase_C"/>
    <property type="match status" value="1"/>
</dbReference>
<dbReference type="FunFam" id="3.40.50.300:FF:000500">
    <property type="entry name" value="ATP-dependent RNA helicase DHX29"/>
    <property type="match status" value="1"/>
</dbReference>
<dbReference type="SMART" id="SM00847">
    <property type="entry name" value="HA2"/>
    <property type="match status" value="1"/>
</dbReference>
<dbReference type="SMART" id="SM00490">
    <property type="entry name" value="HELICc"/>
    <property type="match status" value="1"/>
</dbReference>
<feature type="compositionally biased region" description="Acidic residues" evidence="5">
    <location>
        <begin position="1050"/>
        <end position="1082"/>
    </location>
</feature>
<feature type="region of interest" description="Disordered" evidence="5">
    <location>
        <begin position="296"/>
        <end position="319"/>
    </location>
</feature>
<comment type="caution">
    <text evidence="8">The sequence shown here is derived from an EMBL/GenBank/DDBJ whole genome shotgun (WGS) entry which is preliminary data.</text>
</comment>
<dbReference type="VEuPathDB" id="ToxoDB:CSUI_007375"/>
<feature type="region of interest" description="Disordered" evidence="5">
    <location>
        <begin position="1034"/>
        <end position="1105"/>
    </location>
</feature>
<dbReference type="SMART" id="SM00487">
    <property type="entry name" value="DEXDc"/>
    <property type="match status" value="1"/>
</dbReference>
<keyword evidence="2" id="KW-0547">Nucleotide-binding</keyword>
<proteinExistence type="predicted"/>
<feature type="compositionally biased region" description="Polar residues" evidence="5">
    <location>
        <begin position="995"/>
        <end position="1004"/>
    </location>
</feature>
<evidence type="ECO:0000259" key="6">
    <source>
        <dbReference type="PROSITE" id="PS51192"/>
    </source>
</evidence>
<feature type="compositionally biased region" description="Basic and acidic residues" evidence="5">
    <location>
        <begin position="711"/>
        <end position="724"/>
    </location>
</feature>
<evidence type="ECO:0000256" key="1">
    <source>
        <dbReference type="ARBA" id="ARBA00012552"/>
    </source>
</evidence>
<comment type="catalytic activity">
    <reaction evidence="4">
        <text>ATP + H2O = ADP + phosphate + H(+)</text>
        <dbReference type="Rhea" id="RHEA:13065"/>
        <dbReference type="ChEBI" id="CHEBI:15377"/>
        <dbReference type="ChEBI" id="CHEBI:15378"/>
        <dbReference type="ChEBI" id="CHEBI:30616"/>
        <dbReference type="ChEBI" id="CHEBI:43474"/>
        <dbReference type="ChEBI" id="CHEBI:456216"/>
        <dbReference type="EC" id="3.6.4.13"/>
    </reaction>
</comment>
<dbReference type="CDD" id="cd18791">
    <property type="entry name" value="SF2_C_RHA"/>
    <property type="match status" value="1"/>
</dbReference>
<feature type="compositionally biased region" description="Pro residues" evidence="5">
    <location>
        <begin position="1733"/>
        <end position="1745"/>
    </location>
</feature>
<dbReference type="Pfam" id="PF00270">
    <property type="entry name" value="DEAD"/>
    <property type="match status" value="1"/>
</dbReference>
<dbReference type="InterPro" id="IPR014001">
    <property type="entry name" value="Helicase_ATP-bd"/>
</dbReference>
<evidence type="ECO:0000259" key="7">
    <source>
        <dbReference type="PROSITE" id="PS51194"/>
    </source>
</evidence>
<evidence type="ECO:0000256" key="5">
    <source>
        <dbReference type="SAM" id="MobiDB-lite"/>
    </source>
</evidence>
<dbReference type="InterPro" id="IPR001650">
    <property type="entry name" value="Helicase_C-like"/>
</dbReference>
<feature type="compositionally biased region" description="Basic and acidic residues" evidence="5">
    <location>
        <begin position="827"/>
        <end position="840"/>
    </location>
</feature>
<dbReference type="InterPro" id="IPR011545">
    <property type="entry name" value="DEAD/DEAH_box_helicase_dom"/>
</dbReference>
<feature type="region of interest" description="Disordered" evidence="5">
    <location>
        <begin position="438"/>
        <end position="461"/>
    </location>
</feature>
<dbReference type="GO" id="GO:0003723">
    <property type="term" value="F:RNA binding"/>
    <property type="evidence" value="ECO:0007669"/>
    <property type="project" value="TreeGrafter"/>
</dbReference>
<feature type="compositionally biased region" description="Basic and acidic residues" evidence="5">
    <location>
        <begin position="16"/>
        <end position="25"/>
    </location>
</feature>
<evidence type="ECO:0000256" key="4">
    <source>
        <dbReference type="ARBA" id="ARBA00047984"/>
    </source>
</evidence>
<feature type="region of interest" description="Disordered" evidence="5">
    <location>
        <begin position="1726"/>
        <end position="1745"/>
    </location>
</feature>
<feature type="region of interest" description="Disordered" evidence="5">
    <location>
        <begin position="977"/>
        <end position="1013"/>
    </location>
</feature>
<feature type="compositionally biased region" description="Basic residues" evidence="5">
    <location>
        <begin position="1"/>
        <end position="10"/>
    </location>
</feature>
<evidence type="ECO:0000256" key="2">
    <source>
        <dbReference type="ARBA" id="ARBA00022741"/>
    </source>
</evidence>
<accession>A0A2C6KE84</accession>
<dbReference type="GeneID" id="94430732"/>
<dbReference type="Proteomes" id="UP000221165">
    <property type="component" value="Unassembled WGS sequence"/>
</dbReference>
<feature type="region of interest" description="Disordered" evidence="5">
    <location>
        <begin position="2031"/>
        <end position="2074"/>
    </location>
</feature>
<dbReference type="EMBL" id="MIGC01003884">
    <property type="protein sequence ID" value="PHJ18800.1"/>
    <property type="molecule type" value="Genomic_DNA"/>
</dbReference>
<reference evidence="8 9" key="1">
    <citation type="journal article" date="2017" name="Int. J. Parasitol.">
        <title>The genome of the protozoan parasite Cystoisospora suis and a reverse vaccinology approach to identify vaccine candidates.</title>
        <authorList>
            <person name="Palmieri N."/>
            <person name="Shrestha A."/>
            <person name="Ruttkowski B."/>
            <person name="Beck T."/>
            <person name="Vogl C."/>
            <person name="Tomley F."/>
            <person name="Blake D.P."/>
            <person name="Joachim A."/>
        </authorList>
    </citation>
    <scope>NUCLEOTIDE SEQUENCE [LARGE SCALE GENOMIC DNA]</scope>
    <source>
        <strain evidence="8 9">Wien I</strain>
    </source>
</reference>
<feature type="region of interest" description="Disordered" evidence="5">
    <location>
        <begin position="1"/>
        <end position="32"/>
    </location>
</feature>
<feature type="compositionally biased region" description="Basic and acidic residues" evidence="5">
    <location>
        <begin position="1083"/>
        <end position="1103"/>
    </location>
</feature>
<name>A0A2C6KE84_9APIC</name>
<dbReference type="InterPro" id="IPR027417">
    <property type="entry name" value="P-loop_NTPase"/>
</dbReference>
<dbReference type="SUPFAM" id="SSF52540">
    <property type="entry name" value="P-loop containing nucleoside triphosphate hydrolases"/>
    <property type="match status" value="1"/>
</dbReference>
<keyword evidence="9" id="KW-1185">Reference proteome</keyword>
<dbReference type="InterPro" id="IPR007502">
    <property type="entry name" value="Helicase-assoc_dom"/>
</dbReference>
<dbReference type="RefSeq" id="XP_067920505.1">
    <property type="nucleotide sequence ID" value="XM_068067521.1"/>
</dbReference>
<dbReference type="GO" id="GO:0005524">
    <property type="term" value="F:ATP binding"/>
    <property type="evidence" value="ECO:0007669"/>
    <property type="project" value="UniProtKB-KW"/>
</dbReference>
<dbReference type="Gene3D" id="3.40.50.300">
    <property type="entry name" value="P-loop containing nucleotide triphosphate hydrolases"/>
    <property type="match status" value="2"/>
</dbReference>
<dbReference type="PANTHER" id="PTHR18934:SF145">
    <property type="entry name" value="ATP-DEPENDENT RNA HELICASE DHX57-RELATED"/>
    <property type="match status" value="1"/>
</dbReference>
<dbReference type="PANTHER" id="PTHR18934">
    <property type="entry name" value="ATP-DEPENDENT RNA HELICASE"/>
    <property type="match status" value="1"/>
</dbReference>
<evidence type="ECO:0000313" key="8">
    <source>
        <dbReference type="EMBL" id="PHJ18800.1"/>
    </source>
</evidence>
<dbReference type="CDD" id="cd17917">
    <property type="entry name" value="DEXHc_RHA-like"/>
    <property type="match status" value="1"/>
</dbReference>
<dbReference type="GO" id="GO:0003724">
    <property type="term" value="F:RNA helicase activity"/>
    <property type="evidence" value="ECO:0007669"/>
    <property type="project" value="UniProtKB-EC"/>
</dbReference>
<feature type="region of interest" description="Disordered" evidence="5">
    <location>
        <begin position="813"/>
        <end position="840"/>
    </location>
</feature>
<feature type="region of interest" description="Disordered" evidence="5">
    <location>
        <begin position="525"/>
        <end position="550"/>
    </location>
</feature>
<protein>
    <recommendedName>
        <fullName evidence="1">RNA helicase</fullName>
        <ecNumber evidence="1">3.6.4.13</ecNumber>
    </recommendedName>
</protein>
<feature type="domain" description="Helicase C-terminal" evidence="7">
    <location>
        <begin position="1469"/>
        <end position="1655"/>
    </location>
</feature>
<evidence type="ECO:0000256" key="3">
    <source>
        <dbReference type="ARBA" id="ARBA00022840"/>
    </source>
</evidence>
<organism evidence="8 9">
    <name type="scientific">Cystoisospora suis</name>
    <dbReference type="NCBI Taxonomy" id="483139"/>
    <lineage>
        <taxon>Eukaryota</taxon>
        <taxon>Sar</taxon>
        <taxon>Alveolata</taxon>
        <taxon>Apicomplexa</taxon>
        <taxon>Conoidasida</taxon>
        <taxon>Coccidia</taxon>
        <taxon>Eucoccidiorida</taxon>
        <taxon>Eimeriorina</taxon>
        <taxon>Sarcocystidae</taxon>
        <taxon>Cystoisospora</taxon>
    </lineage>
</organism>